<dbReference type="CDD" id="cd19193">
    <property type="entry name" value="PR-SET_PRDM7_9"/>
    <property type="match status" value="1"/>
</dbReference>
<evidence type="ECO:0000256" key="5">
    <source>
        <dbReference type="ARBA" id="ARBA00022723"/>
    </source>
</evidence>
<dbReference type="Pfam" id="PF21549">
    <property type="entry name" value="PRDM2_PR"/>
    <property type="match status" value="1"/>
</dbReference>
<protein>
    <recommendedName>
        <fullName evidence="13">SET domain-containing protein</fullName>
    </recommendedName>
</protein>
<gene>
    <name evidence="14" type="ORF">niasHT_007179</name>
</gene>
<dbReference type="InterPro" id="IPR001214">
    <property type="entry name" value="SET_dom"/>
</dbReference>
<evidence type="ECO:0000256" key="1">
    <source>
        <dbReference type="ARBA" id="ARBA00004123"/>
    </source>
</evidence>
<dbReference type="GO" id="GO:0032259">
    <property type="term" value="P:methylation"/>
    <property type="evidence" value="ECO:0007669"/>
    <property type="project" value="UniProtKB-KW"/>
</dbReference>
<feature type="domain" description="SET" evidence="13">
    <location>
        <begin position="207"/>
        <end position="321"/>
    </location>
</feature>
<dbReference type="SMART" id="SM00317">
    <property type="entry name" value="SET"/>
    <property type="match status" value="1"/>
</dbReference>
<dbReference type="GO" id="GO:0008168">
    <property type="term" value="F:methyltransferase activity"/>
    <property type="evidence" value="ECO:0007669"/>
    <property type="project" value="UniProtKB-KW"/>
</dbReference>
<name>A0ABD2LL29_9BILA</name>
<evidence type="ECO:0000256" key="10">
    <source>
        <dbReference type="ARBA" id="ARBA00023163"/>
    </source>
</evidence>
<keyword evidence="11" id="KW-0539">Nucleus</keyword>
<evidence type="ECO:0000313" key="14">
    <source>
        <dbReference type="EMBL" id="KAL3115879.1"/>
    </source>
</evidence>
<keyword evidence="8" id="KW-0862">Zinc</keyword>
<dbReference type="EMBL" id="JBICBT010000362">
    <property type="protein sequence ID" value="KAL3115879.1"/>
    <property type="molecule type" value="Genomic_DNA"/>
</dbReference>
<feature type="compositionally biased region" description="Low complexity" evidence="12">
    <location>
        <begin position="9"/>
        <end position="21"/>
    </location>
</feature>
<evidence type="ECO:0000256" key="2">
    <source>
        <dbReference type="ARBA" id="ARBA00022603"/>
    </source>
</evidence>
<dbReference type="SUPFAM" id="SSF82199">
    <property type="entry name" value="SET domain"/>
    <property type="match status" value="1"/>
</dbReference>
<accession>A0ABD2LL29</accession>
<comment type="caution">
    <text evidence="14">The sequence shown here is derived from an EMBL/GenBank/DDBJ whole genome shotgun (WGS) entry which is preliminary data.</text>
</comment>
<evidence type="ECO:0000256" key="11">
    <source>
        <dbReference type="ARBA" id="ARBA00023242"/>
    </source>
</evidence>
<dbReference type="GO" id="GO:0008270">
    <property type="term" value="F:zinc ion binding"/>
    <property type="evidence" value="ECO:0007669"/>
    <property type="project" value="UniProtKB-KW"/>
</dbReference>
<evidence type="ECO:0000256" key="12">
    <source>
        <dbReference type="SAM" id="MobiDB-lite"/>
    </source>
</evidence>
<feature type="region of interest" description="Disordered" evidence="12">
    <location>
        <begin position="1"/>
        <end position="29"/>
    </location>
</feature>
<dbReference type="PANTHER" id="PTHR16515">
    <property type="entry name" value="PR DOMAIN ZINC FINGER PROTEIN"/>
    <property type="match status" value="1"/>
</dbReference>
<evidence type="ECO:0000256" key="4">
    <source>
        <dbReference type="ARBA" id="ARBA00022691"/>
    </source>
</evidence>
<evidence type="ECO:0000313" key="15">
    <source>
        <dbReference type="Proteomes" id="UP001620626"/>
    </source>
</evidence>
<keyword evidence="2" id="KW-0489">Methyltransferase</keyword>
<dbReference type="AlphaFoldDB" id="A0ABD2LL29"/>
<dbReference type="GO" id="GO:0005634">
    <property type="term" value="C:nucleus"/>
    <property type="evidence" value="ECO:0007669"/>
    <property type="project" value="UniProtKB-SubCell"/>
</dbReference>
<keyword evidence="10" id="KW-0804">Transcription</keyword>
<feature type="region of interest" description="Disordered" evidence="12">
    <location>
        <begin position="50"/>
        <end position="84"/>
    </location>
</feature>
<keyword evidence="9" id="KW-0805">Transcription regulation</keyword>
<organism evidence="14 15">
    <name type="scientific">Heterodera trifolii</name>
    <dbReference type="NCBI Taxonomy" id="157864"/>
    <lineage>
        <taxon>Eukaryota</taxon>
        <taxon>Metazoa</taxon>
        <taxon>Ecdysozoa</taxon>
        <taxon>Nematoda</taxon>
        <taxon>Chromadorea</taxon>
        <taxon>Rhabditida</taxon>
        <taxon>Tylenchina</taxon>
        <taxon>Tylenchomorpha</taxon>
        <taxon>Tylenchoidea</taxon>
        <taxon>Heteroderidae</taxon>
        <taxon>Heteroderinae</taxon>
        <taxon>Heterodera</taxon>
    </lineage>
</organism>
<dbReference type="Proteomes" id="UP001620626">
    <property type="component" value="Unassembled WGS sequence"/>
</dbReference>
<evidence type="ECO:0000256" key="3">
    <source>
        <dbReference type="ARBA" id="ARBA00022679"/>
    </source>
</evidence>
<dbReference type="InterPro" id="IPR044417">
    <property type="entry name" value="PRDM7_9_PR-SET"/>
</dbReference>
<keyword evidence="6" id="KW-0677">Repeat</keyword>
<keyword evidence="15" id="KW-1185">Reference proteome</keyword>
<dbReference type="InterPro" id="IPR046341">
    <property type="entry name" value="SET_dom_sf"/>
</dbReference>
<keyword evidence="3" id="KW-0808">Transferase</keyword>
<evidence type="ECO:0000256" key="7">
    <source>
        <dbReference type="ARBA" id="ARBA00022771"/>
    </source>
</evidence>
<dbReference type="Gene3D" id="2.170.270.10">
    <property type="entry name" value="SET domain"/>
    <property type="match status" value="1"/>
</dbReference>
<sequence length="353" mass="40191">MEEDKKAANNTCSSNNNNSPSDVKQNDDVSSLDSLGVFLNRFRQMDTKKLQQLASNPTVVAQSNGPNEGTAKDTNNDNTSTTSTREKMLEVVYGNKLMGKEKQPKFMCFVVDAQERKIRIMSREEQKKQESSAIILEDLTDDQFSRFGKSVKDKEADNSDAFVHCEKCSLFYEFCCLDHPLYQCKDRVPSSSPTEIEDRAASTLPAFLFIQNSSIPSAGKGVFTKVDIPIGIVFGPYEGILTQNVSEMEFGAYTWELRVGYGKPSYYIDAKDPRYSNWMRYINSPRNESEQNLIAFQYQGSVYYRVFKPIDRSSELLVWYGKKYGKELGIIDTSVKRVPRSFFYYTGKSPFIL</sequence>
<dbReference type="InterPro" id="IPR050331">
    <property type="entry name" value="Zinc_finger"/>
</dbReference>
<keyword evidence="7" id="KW-0863">Zinc-finger</keyword>
<keyword evidence="5" id="KW-0479">Metal-binding</keyword>
<dbReference type="PANTHER" id="PTHR16515:SF66">
    <property type="entry name" value="C2H2-TYPE DOMAIN-CONTAINING PROTEIN"/>
    <property type="match status" value="1"/>
</dbReference>
<keyword evidence="4" id="KW-0949">S-adenosyl-L-methionine</keyword>
<feature type="compositionally biased region" description="Polar residues" evidence="12">
    <location>
        <begin position="50"/>
        <end position="67"/>
    </location>
</feature>
<evidence type="ECO:0000256" key="8">
    <source>
        <dbReference type="ARBA" id="ARBA00022833"/>
    </source>
</evidence>
<reference evidence="14 15" key="1">
    <citation type="submission" date="2024-10" db="EMBL/GenBank/DDBJ databases">
        <authorList>
            <person name="Kim D."/>
        </authorList>
    </citation>
    <scope>NUCLEOTIDE SEQUENCE [LARGE SCALE GENOMIC DNA]</scope>
    <source>
        <strain evidence="14">BH-2024</strain>
    </source>
</reference>
<evidence type="ECO:0000256" key="9">
    <source>
        <dbReference type="ARBA" id="ARBA00023015"/>
    </source>
</evidence>
<evidence type="ECO:0000256" key="6">
    <source>
        <dbReference type="ARBA" id="ARBA00022737"/>
    </source>
</evidence>
<dbReference type="PROSITE" id="PS50280">
    <property type="entry name" value="SET"/>
    <property type="match status" value="1"/>
</dbReference>
<comment type="subcellular location">
    <subcellularLocation>
        <location evidence="1">Nucleus</location>
    </subcellularLocation>
</comment>
<proteinExistence type="predicted"/>
<evidence type="ECO:0000259" key="13">
    <source>
        <dbReference type="PROSITE" id="PS50280"/>
    </source>
</evidence>